<accession>A0A915KM32</accession>
<organism evidence="1 2">
    <name type="scientific">Romanomermis culicivorax</name>
    <name type="common">Nematode worm</name>
    <dbReference type="NCBI Taxonomy" id="13658"/>
    <lineage>
        <taxon>Eukaryota</taxon>
        <taxon>Metazoa</taxon>
        <taxon>Ecdysozoa</taxon>
        <taxon>Nematoda</taxon>
        <taxon>Enoplea</taxon>
        <taxon>Dorylaimia</taxon>
        <taxon>Mermithida</taxon>
        <taxon>Mermithoidea</taxon>
        <taxon>Mermithidae</taxon>
        <taxon>Romanomermis</taxon>
    </lineage>
</organism>
<dbReference type="WBParaSite" id="nRc.2.0.1.t38856-RA">
    <property type="protein sequence ID" value="nRc.2.0.1.t38856-RA"/>
    <property type="gene ID" value="nRc.2.0.1.g38856"/>
</dbReference>
<sequence length="138" mass="16163">MNKRLAGQCDDLLNDLKIFIPQKKFVDFKTTECVNFGKYQILCLAERYCHLEIDKNLVITNVAHQIKTKVQARINVRTSDALIHLQLNMDDYKTINLDGAYQKWFGNSQQGPYNIGQQRKMVQNKNETDDDAYHFEDF</sequence>
<evidence type="ECO:0000313" key="2">
    <source>
        <dbReference type="WBParaSite" id="nRc.2.0.1.t38856-RA"/>
    </source>
</evidence>
<reference evidence="2" key="1">
    <citation type="submission" date="2022-11" db="UniProtKB">
        <authorList>
            <consortium name="WormBaseParasite"/>
        </authorList>
    </citation>
    <scope>IDENTIFICATION</scope>
</reference>
<protein>
    <submittedName>
        <fullName evidence="2">Uncharacterized protein</fullName>
    </submittedName>
</protein>
<keyword evidence="1" id="KW-1185">Reference proteome</keyword>
<proteinExistence type="predicted"/>
<evidence type="ECO:0000313" key="1">
    <source>
        <dbReference type="Proteomes" id="UP000887565"/>
    </source>
</evidence>
<dbReference type="AlphaFoldDB" id="A0A915KM32"/>
<name>A0A915KM32_ROMCU</name>
<dbReference type="Proteomes" id="UP000887565">
    <property type="component" value="Unplaced"/>
</dbReference>